<dbReference type="RefSeq" id="WP_166847057.1">
    <property type="nucleotide sequence ID" value="NZ_JAAONY010000002.1"/>
</dbReference>
<evidence type="ECO:0000313" key="11">
    <source>
        <dbReference type="Proteomes" id="UP000528457"/>
    </source>
</evidence>
<dbReference type="AlphaFoldDB" id="A0A7X0JTR6"/>
<dbReference type="FunCoup" id="A0A7X0JTR6">
    <property type="interactions" value="81"/>
</dbReference>
<feature type="active site" description="Proton acceptor" evidence="7">
    <location>
        <position position="354"/>
    </location>
</feature>
<dbReference type="NCBIfam" id="TIGR02143">
    <property type="entry name" value="trmA_only"/>
    <property type="match status" value="1"/>
</dbReference>
<protein>
    <recommendedName>
        <fullName evidence="7">tRNA/tmRNA (uracil-C(5))-methyltransferase</fullName>
        <ecNumber evidence="7">2.1.1.35</ecNumber>
    </recommendedName>
    <alternativeName>
        <fullName evidence="7">tRNA (uracil(54)-C(5))-methyltransferase</fullName>
    </alternativeName>
    <alternativeName>
        <fullName evidence="7">tRNA(m5U54)-methyltransferase</fullName>
        <shortName evidence="7">RUMT</shortName>
    </alternativeName>
    <alternativeName>
        <fullName evidence="7">tmRNA (uracil(341)-C(5))-methyltransferase</fullName>
    </alternativeName>
</protein>
<dbReference type="PROSITE" id="PS01230">
    <property type="entry name" value="TRMA_1"/>
    <property type="match status" value="1"/>
</dbReference>
<dbReference type="InterPro" id="IPR029063">
    <property type="entry name" value="SAM-dependent_MTases_sf"/>
</dbReference>
<dbReference type="PROSITE" id="PS51687">
    <property type="entry name" value="SAM_MT_RNA_M5U"/>
    <property type="match status" value="1"/>
</dbReference>
<dbReference type="InterPro" id="IPR010280">
    <property type="entry name" value="U5_MeTrfase_fam"/>
</dbReference>
<feature type="binding site" evidence="7">
    <location>
        <position position="219"/>
    </location>
    <ligand>
        <name>S-adenosyl-L-methionine</name>
        <dbReference type="ChEBI" id="CHEBI:59789"/>
    </ligand>
</feature>
<dbReference type="GO" id="GO:0005829">
    <property type="term" value="C:cytosol"/>
    <property type="evidence" value="ECO:0007669"/>
    <property type="project" value="TreeGrafter"/>
</dbReference>
<accession>A0A7X0JTR6</accession>
<evidence type="ECO:0000256" key="9">
    <source>
        <dbReference type="PROSITE-ProRule" id="PRU10015"/>
    </source>
</evidence>
<keyword evidence="1 7" id="KW-0489">Methyltransferase</keyword>
<gene>
    <name evidence="7" type="primary">trmA</name>
    <name evidence="10" type="ORF">HNR48_002262</name>
</gene>
<feature type="binding site" evidence="7 8">
    <location>
        <position position="214"/>
    </location>
    <ligand>
        <name>S-adenosyl-L-methionine</name>
        <dbReference type="ChEBI" id="CHEBI:59789"/>
    </ligand>
</feature>
<dbReference type="InterPro" id="IPR030391">
    <property type="entry name" value="MeTrfase_TrmA_CS"/>
</dbReference>
<dbReference type="PROSITE" id="PS01231">
    <property type="entry name" value="TRMA_2"/>
    <property type="match status" value="1"/>
</dbReference>
<keyword evidence="4 7" id="KW-0819">tRNA processing</keyword>
<feature type="binding site" evidence="7 8">
    <location>
        <position position="295"/>
    </location>
    <ligand>
        <name>S-adenosyl-L-methionine</name>
        <dbReference type="ChEBI" id="CHEBI:59789"/>
    </ligand>
</feature>
<dbReference type="HAMAP" id="MF_01011">
    <property type="entry name" value="RNA_methyltr_TrmA"/>
    <property type="match status" value="1"/>
</dbReference>
<dbReference type="FunFam" id="3.40.50.150:FF:000012">
    <property type="entry name" value="tRNA/tmRNA (uracil-C(5))-methyltransferase"/>
    <property type="match status" value="1"/>
</dbReference>
<evidence type="ECO:0000256" key="7">
    <source>
        <dbReference type="HAMAP-Rule" id="MF_01011"/>
    </source>
</evidence>
<dbReference type="SUPFAM" id="SSF53335">
    <property type="entry name" value="S-adenosyl-L-methionine-dependent methyltransferases"/>
    <property type="match status" value="1"/>
</dbReference>
<comment type="similarity">
    <text evidence="7">Belongs to the class I-like SAM-binding methyltransferase superfamily. RNA M5U methyltransferase family. TrmA subfamily.</text>
</comment>
<reference evidence="10 11" key="1">
    <citation type="submission" date="2020-08" db="EMBL/GenBank/DDBJ databases">
        <title>Genomic Encyclopedia of Type Strains, Phase IV (KMG-IV): sequencing the most valuable type-strain genomes for metagenomic binning, comparative biology and taxonomic classification.</title>
        <authorList>
            <person name="Goeker M."/>
        </authorList>
    </citation>
    <scope>NUCLEOTIDE SEQUENCE [LARGE SCALE GENOMIC DNA]</scope>
    <source>
        <strain evidence="10 11">DSM 22368</strain>
    </source>
</reference>
<name>A0A7X0JTR6_9GAMM</name>
<evidence type="ECO:0000256" key="1">
    <source>
        <dbReference type="ARBA" id="ARBA00022603"/>
    </source>
</evidence>
<keyword evidence="11" id="KW-1185">Reference proteome</keyword>
<feature type="active site" description="Nucleophile" evidence="7 8">
    <location>
        <position position="320"/>
    </location>
</feature>
<evidence type="ECO:0000256" key="5">
    <source>
        <dbReference type="ARBA" id="ARBA00051255"/>
    </source>
</evidence>
<sequence>MSVHLVHPERYQEQLLEKQQRIEADFAPFDIPNVEVFPSEPAHYRQRAEFKAWHEGDQLHYAMYAQGEYKKPYIIDRFPVASEYLNDLMAALLPKLNASELLKRKLFQIEFLCTQAGDGLITLIYHKALDEQWQKEAMQLQEALGCSIMGRSKKQKLVLSRDHVFETLNIHGKAFRYQQVESSFTQPNAGICEKMIEWAMDCCRESQGHLIELYCGNGNFTIPLAQCFDKVLATEISKTSVKSAQENMRLNNTDNIQIARMSAEEFSQAMAGVRSFRRLEGIDLSSYELSTVLVDPPRAGLDEDTEKMVAGFDNILYISCNPETLAQNLNTLCKSHKVERFALFDQFPYTHHIECGVWLSKR</sequence>
<dbReference type="InterPro" id="IPR030390">
    <property type="entry name" value="MeTrfase_TrmA_AS"/>
</dbReference>
<dbReference type="GO" id="GO:0030488">
    <property type="term" value="P:tRNA methylation"/>
    <property type="evidence" value="ECO:0007669"/>
    <property type="project" value="UniProtKB-UniRule"/>
</dbReference>
<organism evidence="10 11">
    <name type="scientific">Pseudoteredinibacter isoporae</name>
    <dbReference type="NCBI Taxonomy" id="570281"/>
    <lineage>
        <taxon>Bacteria</taxon>
        <taxon>Pseudomonadati</taxon>
        <taxon>Pseudomonadota</taxon>
        <taxon>Gammaproteobacteria</taxon>
        <taxon>Cellvibrionales</taxon>
        <taxon>Cellvibrionaceae</taxon>
        <taxon>Pseudoteredinibacter</taxon>
    </lineage>
</organism>
<feature type="binding site" evidence="7 8">
    <location>
        <position position="186"/>
    </location>
    <ligand>
        <name>S-adenosyl-L-methionine</name>
        <dbReference type="ChEBI" id="CHEBI:59789"/>
    </ligand>
</feature>
<comment type="caution">
    <text evidence="10">The sequence shown here is derived from an EMBL/GenBank/DDBJ whole genome shotgun (WGS) entry which is preliminary data.</text>
</comment>
<evidence type="ECO:0000256" key="8">
    <source>
        <dbReference type="PROSITE-ProRule" id="PRU01024"/>
    </source>
</evidence>
<keyword evidence="3 7" id="KW-0949">S-adenosyl-L-methionine</keyword>
<dbReference type="FunFam" id="2.40.50.1070:FF:000001">
    <property type="entry name" value="tRNA/tmRNA (uracil-C(5))-methyltransferase"/>
    <property type="match status" value="1"/>
</dbReference>
<evidence type="ECO:0000256" key="3">
    <source>
        <dbReference type="ARBA" id="ARBA00022691"/>
    </source>
</evidence>
<evidence type="ECO:0000313" key="10">
    <source>
        <dbReference type="EMBL" id="MBB6521977.1"/>
    </source>
</evidence>
<feature type="binding site" evidence="7 8">
    <location>
        <position position="235"/>
    </location>
    <ligand>
        <name>S-adenosyl-L-methionine</name>
        <dbReference type="ChEBI" id="CHEBI:59789"/>
    </ligand>
</feature>
<proteinExistence type="inferred from homology"/>
<dbReference type="Gene3D" id="2.40.50.1070">
    <property type="match status" value="1"/>
</dbReference>
<dbReference type="GO" id="GO:0030697">
    <property type="term" value="F:tRNA (uracil(54)-C5)-methyltransferase activity, S-adenosyl methionine-dependent"/>
    <property type="evidence" value="ECO:0007669"/>
    <property type="project" value="UniProtKB-UniRule"/>
</dbReference>
<dbReference type="GO" id="GO:0000049">
    <property type="term" value="F:tRNA binding"/>
    <property type="evidence" value="ECO:0007669"/>
    <property type="project" value="TreeGrafter"/>
</dbReference>
<dbReference type="EMBL" id="JACHHT010000002">
    <property type="protein sequence ID" value="MBB6521977.1"/>
    <property type="molecule type" value="Genomic_DNA"/>
</dbReference>
<evidence type="ECO:0000256" key="6">
    <source>
        <dbReference type="ARBA" id="ARBA00052788"/>
    </source>
</evidence>
<evidence type="ECO:0000256" key="4">
    <source>
        <dbReference type="ARBA" id="ARBA00022694"/>
    </source>
</evidence>
<dbReference type="InterPro" id="IPR011869">
    <property type="entry name" value="TrmA_MeTrfase"/>
</dbReference>
<feature type="active site" evidence="9">
    <location>
        <position position="320"/>
    </location>
</feature>
<dbReference type="EC" id="2.1.1.35" evidence="7"/>
<comment type="catalytic activity">
    <reaction evidence="6 7">
        <text>uridine(54) in tRNA + S-adenosyl-L-methionine = 5-methyluridine(54) in tRNA + S-adenosyl-L-homocysteine + H(+)</text>
        <dbReference type="Rhea" id="RHEA:42712"/>
        <dbReference type="Rhea" id="RHEA-COMP:10167"/>
        <dbReference type="Rhea" id="RHEA-COMP:10193"/>
        <dbReference type="ChEBI" id="CHEBI:15378"/>
        <dbReference type="ChEBI" id="CHEBI:57856"/>
        <dbReference type="ChEBI" id="CHEBI:59789"/>
        <dbReference type="ChEBI" id="CHEBI:65315"/>
        <dbReference type="ChEBI" id="CHEBI:74447"/>
        <dbReference type="EC" id="2.1.1.35"/>
    </reaction>
</comment>
<dbReference type="InParanoid" id="A0A7X0JTR6"/>
<dbReference type="GO" id="GO:0019843">
    <property type="term" value="F:rRNA binding"/>
    <property type="evidence" value="ECO:0007669"/>
    <property type="project" value="TreeGrafter"/>
</dbReference>
<comment type="function">
    <text evidence="7">Dual-specificity methyltransferase that catalyzes the formation of 5-methyluridine at position 54 (m5U54) in all tRNAs, and that of position 341 (m5U341) in tmRNA (transfer-mRNA).</text>
</comment>
<comment type="catalytic activity">
    <reaction evidence="5 7">
        <text>uridine(341) in tmRNA + S-adenosyl-L-methionine = 5-methyluridine(341) in tmRNA + S-adenosyl-L-homocysteine + H(+)</text>
        <dbReference type="Rhea" id="RHEA:43612"/>
        <dbReference type="Rhea" id="RHEA-COMP:10630"/>
        <dbReference type="Rhea" id="RHEA-COMP:10631"/>
        <dbReference type="ChEBI" id="CHEBI:15378"/>
        <dbReference type="ChEBI" id="CHEBI:57856"/>
        <dbReference type="ChEBI" id="CHEBI:59789"/>
        <dbReference type="ChEBI" id="CHEBI:65315"/>
        <dbReference type="ChEBI" id="CHEBI:74447"/>
    </reaction>
</comment>
<evidence type="ECO:0000256" key="2">
    <source>
        <dbReference type="ARBA" id="ARBA00022679"/>
    </source>
</evidence>
<dbReference type="Gene3D" id="3.40.50.150">
    <property type="entry name" value="Vaccinia Virus protein VP39"/>
    <property type="match status" value="1"/>
</dbReference>
<dbReference type="Proteomes" id="UP000528457">
    <property type="component" value="Unassembled WGS sequence"/>
</dbReference>
<dbReference type="CDD" id="cd02440">
    <property type="entry name" value="AdoMet_MTases"/>
    <property type="match status" value="1"/>
</dbReference>
<dbReference type="Pfam" id="PF05958">
    <property type="entry name" value="tRNA_U5-meth_tr"/>
    <property type="match status" value="1"/>
</dbReference>
<dbReference type="PANTHER" id="PTHR47790">
    <property type="entry name" value="TRNA/TMRNA (URACIL-C(5))-METHYLTRANSFERASE"/>
    <property type="match status" value="1"/>
</dbReference>
<dbReference type="PANTHER" id="PTHR47790:SF2">
    <property type="entry name" value="TRNA_TMRNA (URACIL-C(5))-METHYLTRANSFERASE"/>
    <property type="match status" value="1"/>
</dbReference>
<keyword evidence="2 7" id="KW-0808">Transferase</keyword>